<keyword evidence="12" id="KW-1185">Reference proteome</keyword>
<organism evidence="11 12">
    <name type="scientific">Anaerobaca lacustris</name>
    <dbReference type="NCBI Taxonomy" id="3044600"/>
    <lineage>
        <taxon>Bacteria</taxon>
        <taxon>Pseudomonadati</taxon>
        <taxon>Planctomycetota</taxon>
        <taxon>Phycisphaerae</taxon>
        <taxon>Sedimentisphaerales</taxon>
        <taxon>Anaerobacaceae</taxon>
        <taxon>Anaerobaca</taxon>
    </lineage>
</organism>
<protein>
    <recommendedName>
        <fullName evidence="9 10">Large ribosomal subunit protein uL1</fullName>
    </recommendedName>
</protein>
<dbReference type="AlphaFoldDB" id="A0AAW6TV19"/>
<dbReference type="RefSeq" id="WP_349244600.1">
    <property type="nucleotide sequence ID" value="NZ_JASCXX010000009.1"/>
</dbReference>
<evidence type="ECO:0000256" key="8">
    <source>
        <dbReference type="ARBA" id="ARBA00023274"/>
    </source>
</evidence>
<keyword evidence="3 10" id="KW-0820">tRNA-binding</keyword>
<dbReference type="PIRSF" id="PIRSF002155">
    <property type="entry name" value="Ribosomal_L1"/>
    <property type="match status" value="1"/>
</dbReference>
<evidence type="ECO:0000256" key="5">
    <source>
        <dbReference type="ARBA" id="ARBA00022845"/>
    </source>
</evidence>
<dbReference type="GO" id="GO:0006412">
    <property type="term" value="P:translation"/>
    <property type="evidence" value="ECO:0007669"/>
    <property type="project" value="UniProtKB-UniRule"/>
</dbReference>
<keyword evidence="6 10" id="KW-0694">RNA-binding</keyword>
<dbReference type="SUPFAM" id="SSF56808">
    <property type="entry name" value="Ribosomal protein L1"/>
    <property type="match status" value="1"/>
</dbReference>
<dbReference type="InterPro" id="IPR016095">
    <property type="entry name" value="Ribosomal_uL1_3-a/b-sand"/>
</dbReference>
<dbReference type="PANTHER" id="PTHR36427:SF3">
    <property type="entry name" value="LARGE RIBOSOMAL SUBUNIT PROTEIN UL1M"/>
    <property type="match status" value="1"/>
</dbReference>
<evidence type="ECO:0000256" key="10">
    <source>
        <dbReference type="HAMAP-Rule" id="MF_01318"/>
    </source>
</evidence>
<dbReference type="HAMAP" id="MF_01318_B">
    <property type="entry name" value="Ribosomal_uL1_B"/>
    <property type="match status" value="1"/>
</dbReference>
<evidence type="ECO:0000256" key="2">
    <source>
        <dbReference type="ARBA" id="ARBA00022491"/>
    </source>
</evidence>
<dbReference type="Pfam" id="PF00687">
    <property type="entry name" value="Ribosomal_L1"/>
    <property type="match status" value="1"/>
</dbReference>
<evidence type="ECO:0000256" key="9">
    <source>
        <dbReference type="ARBA" id="ARBA00035241"/>
    </source>
</evidence>
<dbReference type="Gene3D" id="3.40.50.790">
    <property type="match status" value="1"/>
</dbReference>
<evidence type="ECO:0000256" key="1">
    <source>
        <dbReference type="ARBA" id="ARBA00010531"/>
    </source>
</evidence>
<sequence>MKAKSKRYTKEAQQVSKEALSLDAAVERVKSFTSVKFDQTVECVLHLGIDPKQADQLIRGSLSLPHGVGKQKRVIAFCADADVEAAKKAGAIEAGSDELVQKITDGWLDFDVAVASPKVMGKAGKLGRILGPQGKMPSPKNGTVTDDVATAVAEFTAGKIEFRNDSGGNVHAVVGKQSFEKKKLIENIEAFVSHIKKIKPSSAKGTYIKKACLAATMSPGVAVSV</sequence>
<comment type="similarity">
    <text evidence="1 10">Belongs to the universal ribosomal protein uL1 family.</text>
</comment>
<dbReference type="EMBL" id="JASCXX010000009">
    <property type="protein sequence ID" value="MDI6449192.1"/>
    <property type="molecule type" value="Genomic_DNA"/>
</dbReference>
<dbReference type="Gene3D" id="3.30.190.20">
    <property type="match status" value="1"/>
</dbReference>
<dbReference type="GO" id="GO:0000049">
    <property type="term" value="F:tRNA binding"/>
    <property type="evidence" value="ECO:0007669"/>
    <property type="project" value="UniProtKB-KW"/>
</dbReference>
<dbReference type="InterPro" id="IPR028364">
    <property type="entry name" value="Ribosomal_uL1/biogenesis"/>
</dbReference>
<evidence type="ECO:0000256" key="3">
    <source>
        <dbReference type="ARBA" id="ARBA00022555"/>
    </source>
</evidence>
<evidence type="ECO:0000256" key="4">
    <source>
        <dbReference type="ARBA" id="ARBA00022730"/>
    </source>
</evidence>
<reference evidence="11" key="1">
    <citation type="submission" date="2023-05" db="EMBL/GenBank/DDBJ databases">
        <title>Anaerotaeda fermentans gen. nov., sp. nov., a novel anaerobic planctomycete of the new family within the order Sedimentisphaerales isolated from Taman Peninsula, Russia.</title>
        <authorList>
            <person name="Khomyakova M.A."/>
            <person name="Merkel A.Y."/>
            <person name="Slobodkin A.I."/>
        </authorList>
    </citation>
    <scope>NUCLEOTIDE SEQUENCE</scope>
    <source>
        <strain evidence="11">M17dextr</strain>
    </source>
</reference>
<dbReference type="InterPro" id="IPR002143">
    <property type="entry name" value="Ribosomal_uL1"/>
</dbReference>
<proteinExistence type="inferred from homology"/>
<dbReference type="InterPro" id="IPR005878">
    <property type="entry name" value="Ribosom_uL1_bac-type"/>
</dbReference>
<accession>A0AAW6TV19</accession>
<keyword evidence="4 10" id="KW-0699">rRNA-binding</keyword>
<keyword evidence="8 10" id="KW-0687">Ribonucleoprotein</keyword>
<dbReference type="CDD" id="cd00403">
    <property type="entry name" value="Ribosomal_L1"/>
    <property type="match status" value="1"/>
</dbReference>
<keyword evidence="7 10" id="KW-0689">Ribosomal protein</keyword>
<gene>
    <name evidence="10 11" type="primary">rplA</name>
    <name evidence="11" type="ORF">QJ522_09060</name>
</gene>
<dbReference type="Proteomes" id="UP001431776">
    <property type="component" value="Unassembled WGS sequence"/>
</dbReference>
<dbReference type="GO" id="GO:0015934">
    <property type="term" value="C:large ribosomal subunit"/>
    <property type="evidence" value="ECO:0007669"/>
    <property type="project" value="InterPro"/>
</dbReference>
<evidence type="ECO:0000256" key="7">
    <source>
        <dbReference type="ARBA" id="ARBA00022980"/>
    </source>
</evidence>
<comment type="caution">
    <text evidence="11">The sequence shown here is derived from an EMBL/GenBank/DDBJ whole genome shotgun (WGS) entry which is preliminary data.</text>
</comment>
<evidence type="ECO:0000313" key="12">
    <source>
        <dbReference type="Proteomes" id="UP001431776"/>
    </source>
</evidence>
<evidence type="ECO:0000313" key="11">
    <source>
        <dbReference type="EMBL" id="MDI6449192.1"/>
    </source>
</evidence>
<dbReference type="GO" id="GO:0006417">
    <property type="term" value="P:regulation of translation"/>
    <property type="evidence" value="ECO:0007669"/>
    <property type="project" value="UniProtKB-KW"/>
</dbReference>
<dbReference type="NCBIfam" id="TIGR01169">
    <property type="entry name" value="rplA_bact"/>
    <property type="match status" value="1"/>
</dbReference>
<dbReference type="GO" id="GO:0019843">
    <property type="term" value="F:rRNA binding"/>
    <property type="evidence" value="ECO:0007669"/>
    <property type="project" value="UniProtKB-UniRule"/>
</dbReference>
<comment type="function">
    <text evidence="10">Protein L1 is also a translational repressor protein, it controls the translation of the L11 operon by binding to its mRNA.</text>
</comment>
<evidence type="ECO:0000256" key="6">
    <source>
        <dbReference type="ARBA" id="ARBA00022884"/>
    </source>
</evidence>
<comment type="function">
    <text evidence="10">Binds directly to 23S rRNA. The L1 stalk is quite mobile in the ribosome, and is involved in E site tRNA release.</text>
</comment>
<dbReference type="InterPro" id="IPR023674">
    <property type="entry name" value="Ribosomal_uL1-like"/>
</dbReference>
<keyword evidence="5 10" id="KW-0810">Translation regulation</keyword>
<name>A0AAW6TV19_9BACT</name>
<dbReference type="GO" id="GO:0003735">
    <property type="term" value="F:structural constituent of ribosome"/>
    <property type="evidence" value="ECO:0007669"/>
    <property type="project" value="InterPro"/>
</dbReference>
<keyword evidence="2 10" id="KW-0678">Repressor</keyword>
<comment type="subunit">
    <text evidence="10">Part of the 50S ribosomal subunit.</text>
</comment>
<dbReference type="FunFam" id="3.40.50.790:FF:000001">
    <property type="entry name" value="50S ribosomal protein L1"/>
    <property type="match status" value="1"/>
</dbReference>
<dbReference type="PANTHER" id="PTHR36427">
    <property type="entry name" value="54S RIBOSOMAL PROTEIN L1, MITOCHONDRIAL"/>
    <property type="match status" value="1"/>
</dbReference>